<reference evidence="2 3" key="1">
    <citation type="submission" date="2016-06" db="EMBL/GenBank/DDBJ databases">
        <authorList>
            <person name="Olsen C.W."/>
            <person name="Carey S."/>
            <person name="Hinshaw L."/>
            <person name="Karasin A.I."/>
        </authorList>
    </citation>
    <scope>NUCLEOTIDE SEQUENCE [LARGE SCALE GENOMIC DNA]</scope>
    <source>
        <strain evidence="2 3">LZ-22</strain>
    </source>
</reference>
<dbReference type="InterPro" id="IPR038186">
    <property type="entry name" value="CHAD_dom_sf"/>
</dbReference>
<sequence>MSDPVRTVSEGTTVRRYEMRDLAAAPRFANPDLGLGNPAMVSTRPALSDLTILDTADHRLLRAGIVLAHRSMDGEGAWLLAAPTWSPQLPAEHVEAMTSGDVPEAIQAVLAPLLRGAPLAPVGTQRRSRVTYLVRTTDRVPLGSVVDDHVTIRRDGEVLTQYREVCVDTGTMSRTQVEWVDEVLRGAEGIRVDRQLPLASRLRILTNDDAFTGAIDLSVTGPVDTDASMAEIVGHFISQGAHEVLLADLNVRSGRTRKVQPLVRALRRFASEVPVVAPVLPHGHIDELARELLWAADELDGAFGADQEELLTGDRYLGIFERISKLRTPTLAQGIGTGSAREEIGGMVAEALDAMLRAGRAAPHTLDDTGWKTAAAAAERLVVTAELAALLAPKQARKLRNRASELFDGLVACDNDELQALRASLGSSSPEEAFGIGRRYAGLADTRAEARTEFTEHWPKDRRKVYKAARELLERLGIDGLETTEDPESAPAGDTRTDG</sequence>
<dbReference type="AlphaFoldDB" id="A0A1G6GD20"/>
<protein>
    <recommendedName>
        <fullName evidence="4">CHAD domain-containing protein</fullName>
    </recommendedName>
</protein>
<dbReference type="Proteomes" id="UP000199086">
    <property type="component" value="Unassembled WGS sequence"/>
</dbReference>
<evidence type="ECO:0000313" key="3">
    <source>
        <dbReference type="Proteomes" id="UP000199086"/>
    </source>
</evidence>
<organism evidence="2 3">
    <name type="scientific">Raineyella antarctica</name>
    <dbReference type="NCBI Taxonomy" id="1577474"/>
    <lineage>
        <taxon>Bacteria</taxon>
        <taxon>Bacillati</taxon>
        <taxon>Actinomycetota</taxon>
        <taxon>Actinomycetes</taxon>
        <taxon>Propionibacteriales</taxon>
        <taxon>Propionibacteriaceae</taxon>
        <taxon>Raineyella</taxon>
    </lineage>
</organism>
<accession>A0A1G6GD20</accession>
<dbReference type="SUPFAM" id="SSF55154">
    <property type="entry name" value="CYTH-like phosphatases"/>
    <property type="match status" value="1"/>
</dbReference>
<name>A0A1G6GD20_9ACTN</name>
<dbReference type="STRING" id="1577474.GA0111570_101159"/>
<dbReference type="Gene3D" id="1.40.20.10">
    <property type="entry name" value="CHAD domain"/>
    <property type="match status" value="1"/>
</dbReference>
<evidence type="ECO:0000313" key="2">
    <source>
        <dbReference type="EMBL" id="SDB79888.1"/>
    </source>
</evidence>
<evidence type="ECO:0000256" key="1">
    <source>
        <dbReference type="SAM" id="MobiDB-lite"/>
    </source>
</evidence>
<dbReference type="EMBL" id="FMYF01000001">
    <property type="protein sequence ID" value="SDB79888.1"/>
    <property type="molecule type" value="Genomic_DNA"/>
</dbReference>
<keyword evidence="3" id="KW-1185">Reference proteome</keyword>
<proteinExistence type="predicted"/>
<feature type="region of interest" description="Disordered" evidence="1">
    <location>
        <begin position="477"/>
        <end position="499"/>
    </location>
</feature>
<evidence type="ECO:0008006" key="4">
    <source>
        <dbReference type="Google" id="ProtNLM"/>
    </source>
</evidence>
<dbReference type="InterPro" id="IPR033469">
    <property type="entry name" value="CYTH-like_dom_sf"/>
</dbReference>
<gene>
    <name evidence="2" type="ORF">GA0111570_101159</name>
</gene>